<comment type="caution">
    <text evidence="2">The sequence shown here is derived from an EMBL/GenBank/DDBJ whole genome shotgun (WGS) entry which is preliminary data.</text>
</comment>
<dbReference type="Proteomes" id="UP000290657">
    <property type="component" value="Unassembled WGS sequence"/>
</dbReference>
<dbReference type="PANTHER" id="PTHR30632:SF0">
    <property type="entry name" value="SULFATE-BINDING PROTEIN"/>
    <property type="match status" value="1"/>
</dbReference>
<name>A0A4Q0XPI5_9BACT</name>
<keyword evidence="1" id="KW-0732">Signal</keyword>
<proteinExistence type="predicted"/>
<accession>A0A4Q0XPI5</accession>
<dbReference type="AlphaFoldDB" id="A0A4Q0XPI5"/>
<feature type="chain" id="PRO_5020495855" evidence="1">
    <location>
        <begin position="22"/>
        <end position="253"/>
    </location>
</feature>
<dbReference type="Gene3D" id="3.40.190.10">
    <property type="entry name" value="Periplasmic binding protein-like II"/>
    <property type="match status" value="2"/>
</dbReference>
<sequence>MFKRLLFSMISFLYFSTNTFAHDKSILIFYCGITMVKPITEMAKIIEKKHNCEIKISQGGSKDLYDALKFSQKGDLYLPGSDSYRKNNLKDGFLLDSKYIGYNQAALFVQKGNPLHIQGLDDLIRQDLSVILCDPNSGSIGRMTKKSLVTYKDEAFFYKVFDNASQIGTDSRNLNKALIEKKADLTINWRATAFWPENNQHIDVLELPEEIASKKKLVINLLSFSQHKEIARDFINFAASKEGQAIMKKYGFL</sequence>
<evidence type="ECO:0000313" key="3">
    <source>
        <dbReference type="Proteomes" id="UP000290657"/>
    </source>
</evidence>
<dbReference type="InterPro" id="IPR050682">
    <property type="entry name" value="ModA/WtpA"/>
</dbReference>
<dbReference type="PANTHER" id="PTHR30632">
    <property type="entry name" value="MOLYBDATE-BINDING PERIPLASMIC PROTEIN"/>
    <property type="match status" value="1"/>
</dbReference>
<evidence type="ECO:0000313" key="2">
    <source>
        <dbReference type="EMBL" id="RXJ56406.1"/>
    </source>
</evidence>
<dbReference type="EMBL" id="PDKN01000005">
    <property type="protein sequence ID" value="RXJ56406.1"/>
    <property type="molecule type" value="Genomic_DNA"/>
</dbReference>
<organism evidence="2 3">
    <name type="scientific">Candidatus Marinarcus aquaticus</name>
    <dbReference type="NCBI Taxonomy" id="2044504"/>
    <lineage>
        <taxon>Bacteria</taxon>
        <taxon>Pseudomonadati</taxon>
        <taxon>Campylobacterota</taxon>
        <taxon>Epsilonproteobacteria</taxon>
        <taxon>Campylobacterales</taxon>
        <taxon>Arcobacteraceae</taxon>
        <taxon>Candidatus Marinarcus</taxon>
    </lineage>
</organism>
<keyword evidence="3" id="KW-1185">Reference proteome</keyword>
<dbReference type="SUPFAM" id="SSF53850">
    <property type="entry name" value="Periplasmic binding protein-like II"/>
    <property type="match status" value="1"/>
</dbReference>
<dbReference type="OrthoDB" id="9786399at2"/>
<dbReference type="Pfam" id="PF13531">
    <property type="entry name" value="SBP_bac_11"/>
    <property type="match status" value="1"/>
</dbReference>
<dbReference type="GO" id="GO:0030973">
    <property type="term" value="F:molybdate ion binding"/>
    <property type="evidence" value="ECO:0007669"/>
    <property type="project" value="TreeGrafter"/>
</dbReference>
<reference evidence="2 3" key="1">
    <citation type="submission" date="2017-10" db="EMBL/GenBank/DDBJ databases">
        <title>Genomics of the genus Arcobacter.</title>
        <authorList>
            <person name="Perez-Cataluna A."/>
            <person name="Figueras M.J."/>
        </authorList>
    </citation>
    <scope>NUCLEOTIDE SEQUENCE [LARGE SCALE GENOMIC DNA]</scope>
    <source>
        <strain evidence="2 3">CECT 8987</strain>
    </source>
</reference>
<dbReference type="GO" id="GO:0015689">
    <property type="term" value="P:molybdate ion transport"/>
    <property type="evidence" value="ECO:0007669"/>
    <property type="project" value="TreeGrafter"/>
</dbReference>
<feature type="signal peptide" evidence="1">
    <location>
        <begin position="1"/>
        <end position="21"/>
    </location>
</feature>
<gene>
    <name evidence="2" type="ORF">CRV04_08295</name>
</gene>
<protein>
    <submittedName>
        <fullName evidence="2">Molybdenum ABC transporter substrate-binding protein</fullName>
    </submittedName>
</protein>
<dbReference type="RefSeq" id="WP_128996380.1">
    <property type="nucleotide sequence ID" value="NZ_PDKN01000005.1"/>
</dbReference>
<evidence type="ECO:0000256" key="1">
    <source>
        <dbReference type="SAM" id="SignalP"/>
    </source>
</evidence>